<accession>A0A4Y1MQ69</accession>
<proteinExistence type="predicted"/>
<geneLocation type="plasmid" evidence="1">
    <name>unnamed4</name>
</geneLocation>
<reference evidence="1" key="1">
    <citation type="submission" date="2017-12" db="EMBL/GenBank/DDBJ databases">
        <authorList>
            <person name="Martens C."/>
            <person name="Dahlstrom E."/>
            <person name="Barbian K."/>
            <person name="Sykora L."/>
            <person name="Ricklefs S."/>
            <person name="Bruno D."/>
            <person name="Anzick I."/>
            <person name="Myles I."/>
            <person name="Datta S.K."/>
        </authorList>
    </citation>
    <scope>NUCLEOTIDE SEQUENCE</scope>
    <source>
        <strain evidence="1">AD2</strain>
        <plasmid evidence="1">unnamed4</plasmid>
    </source>
</reference>
<gene>
    <name evidence="1" type="ORF">RADP37_04682</name>
</gene>
<dbReference type="AlphaFoldDB" id="A0A4Y1MQ69"/>
<evidence type="ECO:0000313" key="1">
    <source>
        <dbReference type="EMBL" id="AWV20145.1"/>
    </source>
</evidence>
<organism evidence="1">
    <name type="scientific">Roseomonas mucosa</name>
    <dbReference type="NCBI Taxonomy" id="207340"/>
    <lineage>
        <taxon>Bacteria</taxon>
        <taxon>Pseudomonadati</taxon>
        <taxon>Pseudomonadota</taxon>
        <taxon>Alphaproteobacteria</taxon>
        <taxon>Acetobacterales</taxon>
        <taxon>Roseomonadaceae</taxon>
        <taxon>Roseomonas</taxon>
    </lineage>
</organism>
<keyword evidence="1" id="KW-0614">Plasmid</keyword>
<name>A0A4Y1MQ69_9PROT</name>
<dbReference type="EMBL" id="CP025186">
    <property type="protein sequence ID" value="AWV20145.1"/>
    <property type="molecule type" value="Genomic_DNA"/>
</dbReference>
<dbReference type="RefSeq" id="WP_265548387.1">
    <property type="nucleotide sequence ID" value="NZ_CP025065.1"/>
</dbReference>
<sequence length="243" mass="26994">MTESTRYGTFPTPYGVEVEVHRNPDVPEDHDTAFWFSADACCVMAGIHDPEQRRRAVAEIGDIARARGSFPFEVLTRFGGGPIPRKPIGPAEDPIYAALVARGGGPVNDHGLNPRECTDGIATDLLDRHRWCDRAEYLLAFLGGNLPVLHQLPRTLGGLSLAHILSGVLELLGEREIDCLEAAAFFAISTHQPWRNAGRSWLLPHRKTWVADWIEKRPDYRRAANLVSHVHPDVPSWLGSVTR</sequence>
<protein>
    <submittedName>
        <fullName evidence="1">Putative WD-repeat family protein</fullName>
    </submittedName>
</protein>